<evidence type="ECO:0000313" key="11">
    <source>
        <dbReference type="EMBL" id="AOS45410.1"/>
    </source>
</evidence>
<evidence type="ECO:0000256" key="2">
    <source>
        <dbReference type="ARBA" id="ARBA00022490"/>
    </source>
</evidence>
<dbReference type="GO" id="GO:0043811">
    <property type="term" value="F:phosphate:acyl-[acyl carrier protein] acyltransferase activity"/>
    <property type="evidence" value="ECO:0007669"/>
    <property type="project" value="UniProtKB-UniRule"/>
</dbReference>
<protein>
    <recommendedName>
        <fullName evidence="8 10">Phosphate acyltransferase</fullName>
        <ecNumber evidence="8 10">2.3.1.274</ecNumber>
    </recommendedName>
    <alternativeName>
        <fullName evidence="10">Acyl-ACP phosphotransacylase</fullName>
    </alternativeName>
    <alternativeName>
        <fullName evidence="10">Acyl-[acyl-carrier-protein]--phosphate acyltransferase</fullName>
    </alternativeName>
    <alternativeName>
        <fullName evidence="10">Phosphate-acyl-ACP acyltransferase</fullName>
    </alternativeName>
</protein>
<dbReference type="PIRSF" id="PIRSF002465">
    <property type="entry name" value="Phsphlp_syn_PlsX"/>
    <property type="match status" value="1"/>
</dbReference>
<sequence length="341" mass="35828">MGGDLGPAEVVAAVQLVLADAAMDPVTLVGDEAVLRPLLAAAGLADNPRVSIHHASEVITMEDKPLQALKRKKDSSMVRAIDLVKTGAARVTISCGNTGALMAGSTLRLRMMEGVERPALAAVIPREGGHFILIDAGANPEPRPEHLVHNAILGANYAKVILGVANPRVGLISIGTEEGKGNTLTTETNDRLKRINGIINYVGPVEGFQVFRDTVDVIVCDGFVGNTLLKTWESLAKFITSLLKQELKANPLRMGGAVLAKGAFDALKSRMNPDRYGGAPLLGVRGNILKAHGSSNRHALASAIRAAAKIIHQDLYQHTESDVARANALLAAPAPVATPAS</sequence>
<evidence type="ECO:0000313" key="12">
    <source>
        <dbReference type="Proteomes" id="UP000095228"/>
    </source>
</evidence>
<keyword evidence="11" id="KW-0012">Acyltransferase</keyword>
<dbReference type="GO" id="GO:0008654">
    <property type="term" value="P:phospholipid biosynthetic process"/>
    <property type="evidence" value="ECO:0007669"/>
    <property type="project" value="UniProtKB-KW"/>
</dbReference>
<name>A0A1D8AX07_9BACT</name>
<keyword evidence="3 10" id="KW-0444">Lipid biosynthesis</keyword>
<dbReference type="Gene3D" id="3.40.718.10">
    <property type="entry name" value="Isopropylmalate Dehydrogenase"/>
    <property type="match status" value="1"/>
</dbReference>
<comment type="subcellular location">
    <subcellularLocation>
        <location evidence="10">Cytoplasm</location>
    </subcellularLocation>
    <text evidence="10">Associated with the membrane possibly through PlsY.</text>
</comment>
<evidence type="ECO:0000256" key="8">
    <source>
        <dbReference type="ARBA" id="ARBA00024069"/>
    </source>
</evidence>
<dbReference type="AlphaFoldDB" id="A0A1D8AX07"/>
<organism evidence="11 12">
    <name type="scientific">Lacunisphaera limnophila</name>
    <dbReference type="NCBI Taxonomy" id="1838286"/>
    <lineage>
        <taxon>Bacteria</taxon>
        <taxon>Pseudomonadati</taxon>
        <taxon>Verrucomicrobiota</taxon>
        <taxon>Opitutia</taxon>
        <taxon>Opitutales</taxon>
        <taxon>Opitutaceae</taxon>
        <taxon>Lacunisphaera</taxon>
    </lineage>
</organism>
<keyword evidence="6 10" id="KW-0594">Phospholipid biosynthesis</keyword>
<comment type="pathway">
    <text evidence="10">Lipid metabolism; phospholipid metabolism.</text>
</comment>
<evidence type="ECO:0000256" key="3">
    <source>
        <dbReference type="ARBA" id="ARBA00022516"/>
    </source>
</evidence>
<keyword evidence="2 10" id="KW-0963">Cytoplasm</keyword>
<dbReference type="NCBIfam" id="TIGR00182">
    <property type="entry name" value="plsX"/>
    <property type="match status" value="1"/>
</dbReference>
<dbReference type="EMBL" id="CP016094">
    <property type="protein sequence ID" value="AOS45410.1"/>
    <property type="molecule type" value="Genomic_DNA"/>
</dbReference>
<dbReference type="GO" id="GO:0006633">
    <property type="term" value="P:fatty acid biosynthetic process"/>
    <property type="evidence" value="ECO:0007669"/>
    <property type="project" value="UniProtKB-UniRule"/>
</dbReference>
<keyword evidence="12" id="KW-1185">Reference proteome</keyword>
<comment type="similarity">
    <text evidence="10">Belongs to the PlsX family.</text>
</comment>
<evidence type="ECO:0000256" key="5">
    <source>
        <dbReference type="ARBA" id="ARBA00023098"/>
    </source>
</evidence>
<keyword evidence="4 10" id="KW-0808">Transferase</keyword>
<dbReference type="Proteomes" id="UP000095228">
    <property type="component" value="Chromosome"/>
</dbReference>
<dbReference type="GO" id="GO:0005737">
    <property type="term" value="C:cytoplasm"/>
    <property type="evidence" value="ECO:0007669"/>
    <property type="project" value="UniProtKB-SubCell"/>
</dbReference>
<dbReference type="EC" id="2.3.1.274" evidence="8 10"/>
<evidence type="ECO:0000256" key="4">
    <source>
        <dbReference type="ARBA" id="ARBA00022679"/>
    </source>
</evidence>
<dbReference type="PANTHER" id="PTHR30100">
    <property type="entry name" value="FATTY ACID/PHOSPHOLIPID SYNTHESIS PROTEIN PLSX"/>
    <property type="match status" value="1"/>
</dbReference>
<dbReference type="KEGG" id="obg:Verru16b_02491"/>
<comment type="subunit">
    <text evidence="9 10">Homodimer. Probably interacts with PlsY.</text>
</comment>
<reference evidence="11 12" key="1">
    <citation type="submission" date="2016-06" db="EMBL/GenBank/DDBJ databases">
        <title>Three novel species with peptidoglycan cell walls form the new genus Lacunisphaera gen. nov. in the family Opitutaceae of the verrucomicrobial subdivision 4.</title>
        <authorList>
            <person name="Rast P."/>
            <person name="Gloeckner I."/>
            <person name="Jogler M."/>
            <person name="Boedeker C."/>
            <person name="Jeske O."/>
            <person name="Wiegand S."/>
            <person name="Reinhardt R."/>
            <person name="Schumann P."/>
            <person name="Rohde M."/>
            <person name="Spring S."/>
            <person name="Gloeckner F.O."/>
            <person name="Jogler C."/>
        </authorList>
    </citation>
    <scope>NUCLEOTIDE SEQUENCE [LARGE SCALE GENOMIC DNA]</scope>
    <source>
        <strain evidence="11 12">IG16b</strain>
    </source>
</reference>
<proteinExistence type="inferred from homology"/>
<evidence type="ECO:0000256" key="9">
    <source>
        <dbReference type="ARBA" id="ARBA00046608"/>
    </source>
</evidence>
<dbReference type="SUPFAM" id="SSF53659">
    <property type="entry name" value="Isocitrate/Isopropylmalate dehydrogenase-like"/>
    <property type="match status" value="1"/>
</dbReference>
<evidence type="ECO:0000256" key="7">
    <source>
        <dbReference type="ARBA" id="ARBA00023264"/>
    </source>
</evidence>
<dbReference type="OrthoDB" id="9806408at2"/>
<dbReference type="UniPathway" id="UPA00085"/>
<comment type="catalytic activity">
    <reaction evidence="1 10">
        <text>a fatty acyl-[ACP] + phosphate = an acyl phosphate + holo-[ACP]</text>
        <dbReference type="Rhea" id="RHEA:42292"/>
        <dbReference type="Rhea" id="RHEA-COMP:9685"/>
        <dbReference type="Rhea" id="RHEA-COMP:14125"/>
        <dbReference type="ChEBI" id="CHEBI:43474"/>
        <dbReference type="ChEBI" id="CHEBI:59918"/>
        <dbReference type="ChEBI" id="CHEBI:64479"/>
        <dbReference type="ChEBI" id="CHEBI:138651"/>
        <dbReference type="EC" id="2.3.1.274"/>
    </reaction>
</comment>
<dbReference type="PANTHER" id="PTHR30100:SF1">
    <property type="entry name" value="PHOSPHATE ACYLTRANSFERASE"/>
    <property type="match status" value="1"/>
</dbReference>
<comment type="function">
    <text evidence="10">Catalyzes the reversible formation of acyl-phosphate (acyl-PO(4)) from acyl-[acyl-carrier-protein] (acyl-ACP). This enzyme utilizes acyl-ACP as fatty acyl donor, but not acyl-CoA.</text>
</comment>
<dbReference type="InterPro" id="IPR003664">
    <property type="entry name" value="FA_synthesis"/>
</dbReference>
<accession>A0A1D8AX07</accession>
<keyword evidence="5 10" id="KW-0443">Lipid metabolism</keyword>
<keyword evidence="7 10" id="KW-1208">Phospholipid metabolism</keyword>
<dbReference type="PATRIC" id="fig|1838286.3.peg.2502"/>
<evidence type="ECO:0000256" key="6">
    <source>
        <dbReference type="ARBA" id="ARBA00023209"/>
    </source>
</evidence>
<evidence type="ECO:0000256" key="10">
    <source>
        <dbReference type="HAMAP-Rule" id="MF_00019"/>
    </source>
</evidence>
<dbReference type="HAMAP" id="MF_00019">
    <property type="entry name" value="PlsX"/>
    <property type="match status" value="1"/>
</dbReference>
<evidence type="ECO:0000256" key="1">
    <source>
        <dbReference type="ARBA" id="ARBA00001232"/>
    </source>
</evidence>
<gene>
    <name evidence="10 11" type="primary">plsX</name>
    <name evidence="11" type="ORF">Verru16b_02491</name>
</gene>
<dbReference type="InterPro" id="IPR012281">
    <property type="entry name" value="Phospholipid_synth_PlsX-like"/>
</dbReference>
<dbReference type="STRING" id="1838286.Verru16b_02491"/>
<dbReference type="Pfam" id="PF02504">
    <property type="entry name" value="FA_synthesis"/>
    <property type="match status" value="1"/>
</dbReference>